<proteinExistence type="inferred from homology"/>
<evidence type="ECO:0000313" key="5">
    <source>
        <dbReference type="Proteomes" id="UP000721844"/>
    </source>
</evidence>
<dbReference type="Gene3D" id="3.30.9.10">
    <property type="entry name" value="D-Amino Acid Oxidase, subunit A, domain 2"/>
    <property type="match status" value="2"/>
</dbReference>
<dbReference type="GO" id="GO:0008718">
    <property type="term" value="F:D-amino-acid dehydrogenase activity"/>
    <property type="evidence" value="ECO:0007669"/>
    <property type="project" value="TreeGrafter"/>
</dbReference>
<keyword evidence="2" id="KW-0560">Oxidoreductase</keyword>
<dbReference type="GO" id="GO:0005737">
    <property type="term" value="C:cytoplasm"/>
    <property type="evidence" value="ECO:0007669"/>
    <property type="project" value="TreeGrafter"/>
</dbReference>
<dbReference type="EMBL" id="JAESVA010000005">
    <property type="protein sequence ID" value="MCB8881540.1"/>
    <property type="molecule type" value="Genomic_DNA"/>
</dbReference>
<feature type="domain" description="FAD dependent oxidoreductase" evidence="3">
    <location>
        <begin position="20"/>
        <end position="412"/>
    </location>
</feature>
<evidence type="ECO:0000256" key="2">
    <source>
        <dbReference type="ARBA" id="ARBA00023002"/>
    </source>
</evidence>
<dbReference type="Pfam" id="PF01266">
    <property type="entry name" value="DAO"/>
    <property type="match status" value="1"/>
</dbReference>
<dbReference type="InterPro" id="IPR036188">
    <property type="entry name" value="FAD/NAD-bd_sf"/>
</dbReference>
<dbReference type="GO" id="GO:0005886">
    <property type="term" value="C:plasma membrane"/>
    <property type="evidence" value="ECO:0007669"/>
    <property type="project" value="TreeGrafter"/>
</dbReference>
<dbReference type="RefSeq" id="WP_227308213.1">
    <property type="nucleotide sequence ID" value="NZ_JAESVA010000005.1"/>
</dbReference>
<dbReference type="SUPFAM" id="SSF51905">
    <property type="entry name" value="FAD/NAD(P)-binding domain"/>
    <property type="match status" value="1"/>
</dbReference>
<reference evidence="4 5" key="1">
    <citation type="journal article" date="2021" name="Microorganisms">
        <title>Acidisoma silvae sp. nov. and Acidisomacellulosilytica sp. nov., Two Acidophilic Bacteria Isolated from Decaying Wood, Hydrolyzing Cellulose and Producing Poly-3-hydroxybutyrate.</title>
        <authorList>
            <person name="Mieszkin S."/>
            <person name="Pouder E."/>
            <person name="Uroz S."/>
            <person name="Simon-Colin C."/>
            <person name="Alain K."/>
        </authorList>
    </citation>
    <scope>NUCLEOTIDE SEQUENCE [LARGE SCALE GENOMIC DNA]</scope>
    <source>
        <strain evidence="4 5">HW T5.17</strain>
    </source>
</reference>
<name>A0A963Z3V3_9PROT</name>
<dbReference type="PANTHER" id="PTHR13847">
    <property type="entry name" value="SARCOSINE DEHYDROGENASE-RELATED"/>
    <property type="match status" value="1"/>
</dbReference>
<protein>
    <submittedName>
        <fullName evidence="4">FAD-binding oxidoreductase</fullName>
    </submittedName>
</protein>
<sequence length="443" mass="48335">MGPYVDSVTYDEVLPERASVVVIGGGIIGTSAAFTLASRGISVVLCEKGHIAGEQSSRNWGWVRQAGRDFREMPLIVESLRLWRGLDRQIGAETGFRECGVLYVGETEDDERNFSNWMEMASPYQIGARMVRGVEMEALMPGSSQKFRCGMHVPTDGCAEPQKAAPAIARAAQEKGATILGHCAVRGLEKTAGRVSAVVTERGRIACDAVILAGGAWSGLFCASLGIRLPQLKVLSSVMRTAPVENGPEPCTWMGEIGYRKRRDGGYTIAHGSGHVTPIVPDSFRYLREFWPNIKREGMAGIRPRFNALSRFEFTTPRRWSLDRPSPFEQVRVLDPKPNKRLNDSAMETMRKLYPAFRDVPVVQEWGGYIDVTPDIVPYIGAAEDLPGLVVATGFSGHGFGIGPGAGRLAADIAMNETPFVDPTDFRLTRFSDGSPIVLGAEL</sequence>
<dbReference type="Gene3D" id="3.50.50.60">
    <property type="entry name" value="FAD/NAD(P)-binding domain"/>
    <property type="match status" value="2"/>
</dbReference>
<accession>A0A963Z3V3</accession>
<comment type="caution">
    <text evidence="4">The sequence shown here is derived from an EMBL/GenBank/DDBJ whole genome shotgun (WGS) entry which is preliminary data.</text>
</comment>
<dbReference type="InterPro" id="IPR006076">
    <property type="entry name" value="FAD-dep_OxRdtase"/>
</dbReference>
<evidence type="ECO:0000313" key="4">
    <source>
        <dbReference type="EMBL" id="MCB8881540.1"/>
    </source>
</evidence>
<keyword evidence="5" id="KW-1185">Reference proteome</keyword>
<dbReference type="AlphaFoldDB" id="A0A963Z3V3"/>
<dbReference type="PANTHER" id="PTHR13847:SF280">
    <property type="entry name" value="D-AMINO ACID DEHYDROGENASE"/>
    <property type="match status" value="1"/>
</dbReference>
<evidence type="ECO:0000256" key="1">
    <source>
        <dbReference type="ARBA" id="ARBA00009410"/>
    </source>
</evidence>
<dbReference type="Proteomes" id="UP000721844">
    <property type="component" value="Unassembled WGS sequence"/>
</dbReference>
<dbReference type="GO" id="GO:0055130">
    <property type="term" value="P:D-alanine catabolic process"/>
    <property type="evidence" value="ECO:0007669"/>
    <property type="project" value="TreeGrafter"/>
</dbReference>
<gene>
    <name evidence="4" type="ORF">ACELLULO517_14915</name>
</gene>
<comment type="similarity">
    <text evidence="1">Belongs to the DadA oxidoreductase family.</text>
</comment>
<evidence type="ECO:0000259" key="3">
    <source>
        <dbReference type="Pfam" id="PF01266"/>
    </source>
</evidence>
<organism evidence="4 5">
    <name type="scientific">Acidisoma cellulosilyticum</name>
    <dbReference type="NCBI Taxonomy" id="2802395"/>
    <lineage>
        <taxon>Bacteria</taxon>
        <taxon>Pseudomonadati</taxon>
        <taxon>Pseudomonadota</taxon>
        <taxon>Alphaproteobacteria</taxon>
        <taxon>Acetobacterales</taxon>
        <taxon>Acidocellaceae</taxon>
        <taxon>Acidisoma</taxon>
    </lineage>
</organism>